<evidence type="ECO:0000313" key="3">
    <source>
        <dbReference type="Proteomes" id="UP000078103"/>
    </source>
</evidence>
<dbReference type="RefSeq" id="WP_064106590.1">
    <property type="nucleotide sequence ID" value="NZ_LXSH01000033.1"/>
</dbReference>
<accession>A0A1A9RLM3</accession>
<sequence length="257" mass="30093">MDTREFNEIISEIEYKWVNNYLSPNRISKRKTYKSWKIPSIFENYYEDKTNRYFEISFPKSADIEPIIGFFLINSGREIQFPPSVEKLCQVVAQELGDDFVINFQALDINKDILEKEGVSGLNIAVERIVKQRTQQKRYRQDLIDLWSGRCVLTDIDFGPILTASHIKRFSLCNENEAYDPANGLLLSAHIDKLFDQGFITFNNEGEIIYSKYLPNGLKEKIGIPSKAKILFKNLTQNKKNEILNYIKFHREEIFKK</sequence>
<gene>
    <name evidence="2" type="ORF">A7P89_11510</name>
</gene>
<dbReference type="Proteomes" id="UP000078103">
    <property type="component" value="Unassembled WGS sequence"/>
</dbReference>
<dbReference type="EMBL" id="LXSH01000033">
    <property type="protein sequence ID" value="OAM19708.1"/>
    <property type="molecule type" value="Genomic_DNA"/>
</dbReference>
<dbReference type="InterPro" id="IPR003615">
    <property type="entry name" value="HNH_nuc"/>
</dbReference>
<dbReference type="AlphaFoldDB" id="A0A1A9RLM3"/>
<evidence type="ECO:0000313" key="2">
    <source>
        <dbReference type="EMBL" id="OAM19708.1"/>
    </source>
</evidence>
<evidence type="ECO:0000259" key="1">
    <source>
        <dbReference type="Pfam" id="PF13391"/>
    </source>
</evidence>
<protein>
    <recommendedName>
        <fullName evidence="1">HNH nuclease domain-containing protein</fullName>
    </recommendedName>
</protein>
<dbReference type="Pfam" id="PF13391">
    <property type="entry name" value="HNH_2"/>
    <property type="match status" value="1"/>
</dbReference>
<name>A0A1A9RLM3_EIKCO</name>
<reference evidence="3" key="1">
    <citation type="submission" date="2016-05" db="EMBL/GenBank/DDBJ databases">
        <title>Draft genome of Corynebacterium afermentans subsp. afermentans LCDC 88199T.</title>
        <authorList>
            <person name="Bernier A.-M."/>
            <person name="Bernard K."/>
        </authorList>
    </citation>
    <scope>NUCLEOTIDE SEQUENCE [LARGE SCALE GENOMIC DNA]</scope>
    <source>
        <strain evidence="3">NML120819</strain>
    </source>
</reference>
<proteinExistence type="predicted"/>
<comment type="caution">
    <text evidence="2">The sequence shown here is derived from an EMBL/GenBank/DDBJ whole genome shotgun (WGS) entry which is preliminary data.</text>
</comment>
<feature type="domain" description="HNH nuclease" evidence="1">
    <location>
        <begin position="151"/>
        <end position="203"/>
    </location>
</feature>
<organism evidence="2 3">
    <name type="scientific">Eikenella corrodens</name>
    <dbReference type="NCBI Taxonomy" id="539"/>
    <lineage>
        <taxon>Bacteria</taxon>
        <taxon>Pseudomonadati</taxon>
        <taxon>Pseudomonadota</taxon>
        <taxon>Betaproteobacteria</taxon>
        <taxon>Neisseriales</taxon>
        <taxon>Neisseriaceae</taxon>
        <taxon>Eikenella</taxon>
    </lineage>
</organism>